<protein>
    <submittedName>
        <fullName evidence="2">Retrotransposon Orf1</fullName>
    </submittedName>
</protein>
<comment type="caution">
    <text evidence="2">The sequence shown here is derived from an EMBL/GenBank/DDBJ whole genome shotgun (WGS) entry which is preliminary data.</text>
</comment>
<feature type="region of interest" description="Disordered" evidence="1">
    <location>
        <begin position="1"/>
        <end position="20"/>
    </location>
</feature>
<organism evidence="2">
    <name type="scientific">Tanacetum cinerariifolium</name>
    <name type="common">Dalmatian daisy</name>
    <name type="synonym">Chrysanthemum cinerariifolium</name>
    <dbReference type="NCBI Taxonomy" id="118510"/>
    <lineage>
        <taxon>Eukaryota</taxon>
        <taxon>Viridiplantae</taxon>
        <taxon>Streptophyta</taxon>
        <taxon>Embryophyta</taxon>
        <taxon>Tracheophyta</taxon>
        <taxon>Spermatophyta</taxon>
        <taxon>Magnoliopsida</taxon>
        <taxon>eudicotyledons</taxon>
        <taxon>Gunneridae</taxon>
        <taxon>Pentapetalae</taxon>
        <taxon>asterids</taxon>
        <taxon>campanulids</taxon>
        <taxon>Asterales</taxon>
        <taxon>Asteraceae</taxon>
        <taxon>Asteroideae</taxon>
        <taxon>Anthemideae</taxon>
        <taxon>Anthemidinae</taxon>
        <taxon>Tanacetum</taxon>
    </lineage>
</organism>
<reference evidence="2" key="1">
    <citation type="journal article" date="2019" name="Sci. Rep.">
        <title>Draft genome of Tanacetum cinerariifolium, the natural source of mosquito coil.</title>
        <authorList>
            <person name="Yamashiro T."/>
            <person name="Shiraishi A."/>
            <person name="Satake H."/>
            <person name="Nakayama K."/>
        </authorList>
    </citation>
    <scope>NUCLEOTIDE SEQUENCE</scope>
</reference>
<proteinExistence type="predicted"/>
<accession>A0A6L2NMU2</accession>
<feature type="compositionally biased region" description="Polar residues" evidence="1">
    <location>
        <begin position="8"/>
        <end position="19"/>
    </location>
</feature>
<dbReference type="EMBL" id="BKCJ010009302">
    <property type="protein sequence ID" value="GEU86342.1"/>
    <property type="molecule type" value="Genomic_DNA"/>
</dbReference>
<evidence type="ECO:0000313" key="2">
    <source>
        <dbReference type="EMBL" id="GEU86342.1"/>
    </source>
</evidence>
<sequence>MSKCARNGKSTRGQSSSSREPIMEDKVNLFQIDEPVYRELVWKFFASIEFDFVAGRYDPKHLGVSFRLGGESRTLSLLEFGWREQLRLTITRSGLRRGETVKANHVLMGFWPSIGDREFVMEGIDVKKVRDLRVRLAHHCIATTILGKKESTHRITTIDLFYLYCIYGEGVTCNIPYWLARYLKEVRDKDLICGGMFVTRIARSFVLLTNAMVDALSVEPQTHVFKKKSLIAMGVVMELGGGTYCWPTTRQVKEDDEA</sequence>
<dbReference type="AlphaFoldDB" id="A0A6L2NMU2"/>
<name>A0A6L2NMU2_TANCI</name>
<evidence type="ECO:0000256" key="1">
    <source>
        <dbReference type="SAM" id="MobiDB-lite"/>
    </source>
</evidence>
<gene>
    <name evidence="2" type="ORF">Tci_058320</name>
</gene>